<dbReference type="AlphaFoldDB" id="A0A6C0I0Y8"/>
<sequence>MRLLPALLQYVKLTSAKMKIDESHALGHSLNVLHYAHDIYTNSINKYPLLKGTESIIYTSCILHDMCDKKYINVTDGVRNINEFLQYRMTPTEIGTVEKIITSMSYSHVKTHGFPELGKYQIAYHVTREADLLSAYDINRAIIYEMYTGLTVEASIQDSYNLFENRILKYRSDNLFYTDYSKKKSEELHNEALKKIEAWKKIKQCFDNNYIYD</sequence>
<proteinExistence type="predicted"/>
<evidence type="ECO:0008006" key="2">
    <source>
        <dbReference type="Google" id="ProtNLM"/>
    </source>
</evidence>
<dbReference type="EMBL" id="MN740045">
    <property type="protein sequence ID" value="QHT85783.1"/>
    <property type="molecule type" value="Genomic_DNA"/>
</dbReference>
<evidence type="ECO:0000313" key="1">
    <source>
        <dbReference type="EMBL" id="QHT85783.1"/>
    </source>
</evidence>
<dbReference type="SUPFAM" id="SSF109604">
    <property type="entry name" value="HD-domain/PDEase-like"/>
    <property type="match status" value="1"/>
</dbReference>
<organism evidence="1">
    <name type="scientific">viral metagenome</name>
    <dbReference type="NCBI Taxonomy" id="1070528"/>
    <lineage>
        <taxon>unclassified sequences</taxon>
        <taxon>metagenomes</taxon>
        <taxon>organismal metagenomes</taxon>
    </lineage>
</organism>
<protein>
    <recommendedName>
        <fullName evidence="2">HD domain-containing protein</fullName>
    </recommendedName>
</protein>
<dbReference type="Gene3D" id="1.10.3210.10">
    <property type="entry name" value="Hypothetical protein af1432"/>
    <property type="match status" value="1"/>
</dbReference>
<dbReference type="PANTHER" id="PTHR33594:SF1">
    <property type="entry name" value="HD_PDEASE DOMAIN-CONTAINING PROTEIN"/>
    <property type="match status" value="1"/>
</dbReference>
<reference evidence="1" key="1">
    <citation type="journal article" date="2020" name="Nature">
        <title>Giant virus diversity and host interactions through global metagenomics.</title>
        <authorList>
            <person name="Schulz F."/>
            <person name="Roux S."/>
            <person name="Paez-Espino D."/>
            <person name="Jungbluth S."/>
            <person name="Walsh D.A."/>
            <person name="Denef V.J."/>
            <person name="McMahon K.D."/>
            <person name="Konstantinidis K.T."/>
            <person name="Eloe-Fadrosh E.A."/>
            <person name="Kyrpides N.C."/>
            <person name="Woyke T."/>
        </authorList>
    </citation>
    <scope>NUCLEOTIDE SEQUENCE</scope>
    <source>
        <strain evidence="1">GVMAG-M-3300023184-182</strain>
    </source>
</reference>
<dbReference type="PANTHER" id="PTHR33594">
    <property type="entry name" value="SUPERFAMILY HYDROLASE, PUTATIVE (AFU_ORTHOLOGUE AFUA_1G03035)-RELATED"/>
    <property type="match status" value="1"/>
</dbReference>
<name>A0A6C0I0Y8_9ZZZZ</name>
<accession>A0A6C0I0Y8</accession>